<sequence>MANTLQSAQRHIVICGSMSTLDLMERLAGQLRRDGHTVSTPVPEEAGFDWTALSPMQAVARKKAFLSDYFEVIRRGDVVLIANTEKHDIPGYVGANTLMEAACGYALRKPVYFLHDIGDQPCRLEAAAVSSGVLNGDLERLFKLLDQNAD</sequence>
<name>A0ABT0GVY5_9HYPH</name>
<evidence type="ECO:0000313" key="2">
    <source>
        <dbReference type="Proteomes" id="UP001431221"/>
    </source>
</evidence>
<dbReference type="RefSeq" id="WP_248155182.1">
    <property type="nucleotide sequence ID" value="NZ_JALNMJ010000009.1"/>
</dbReference>
<evidence type="ECO:0000313" key="1">
    <source>
        <dbReference type="EMBL" id="MCK7613380.1"/>
    </source>
</evidence>
<keyword evidence="2" id="KW-1185">Reference proteome</keyword>
<evidence type="ECO:0008006" key="3">
    <source>
        <dbReference type="Google" id="ProtNLM"/>
    </source>
</evidence>
<dbReference type="Proteomes" id="UP001431221">
    <property type="component" value="Unassembled WGS sequence"/>
</dbReference>
<accession>A0ABT0GVY5</accession>
<dbReference type="EMBL" id="JALNMJ010000009">
    <property type="protein sequence ID" value="MCK7613380.1"/>
    <property type="molecule type" value="Genomic_DNA"/>
</dbReference>
<protein>
    <recommendedName>
        <fullName evidence="3">Nucleoside 2-deoxyribosyltransferase</fullName>
    </recommendedName>
</protein>
<organism evidence="1 2">
    <name type="scientific">Roseibium sediminicola</name>
    <dbReference type="NCBI Taxonomy" id="2933272"/>
    <lineage>
        <taxon>Bacteria</taxon>
        <taxon>Pseudomonadati</taxon>
        <taxon>Pseudomonadota</taxon>
        <taxon>Alphaproteobacteria</taxon>
        <taxon>Hyphomicrobiales</taxon>
        <taxon>Stappiaceae</taxon>
        <taxon>Roseibium</taxon>
    </lineage>
</organism>
<proteinExistence type="predicted"/>
<reference evidence="1" key="1">
    <citation type="submission" date="2022-04" db="EMBL/GenBank/DDBJ databases">
        <title>Roseibium sp. CAU 1639 isolated from mud.</title>
        <authorList>
            <person name="Kim W."/>
        </authorList>
    </citation>
    <scope>NUCLEOTIDE SEQUENCE</scope>
    <source>
        <strain evidence="1">CAU 1639</strain>
    </source>
</reference>
<gene>
    <name evidence="1" type="ORF">M0H32_14490</name>
</gene>
<comment type="caution">
    <text evidence="1">The sequence shown here is derived from an EMBL/GenBank/DDBJ whole genome shotgun (WGS) entry which is preliminary data.</text>
</comment>